<keyword evidence="2" id="KW-1133">Transmembrane helix</keyword>
<dbReference type="eggNOG" id="ENOG5031ITX">
    <property type="taxonomic scope" value="Bacteria"/>
</dbReference>
<organism evidence="4 5">
    <name type="scientific">Corynebacterium genitalium ATCC 33030</name>
    <dbReference type="NCBI Taxonomy" id="585529"/>
    <lineage>
        <taxon>Bacteria</taxon>
        <taxon>Bacillati</taxon>
        <taxon>Actinomycetota</taxon>
        <taxon>Actinomycetes</taxon>
        <taxon>Mycobacteriales</taxon>
        <taxon>Corynebacteriaceae</taxon>
        <taxon>Corynebacterium</taxon>
    </lineage>
</organism>
<keyword evidence="2" id="KW-0812">Transmembrane</keyword>
<dbReference type="EMBL" id="ACLJ02000001">
    <property type="protein sequence ID" value="EFK55593.1"/>
    <property type="molecule type" value="Genomic_DNA"/>
</dbReference>
<dbReference type="Proteomes" id="UP000004208">
    <property type="component" value="Unassembled WGS sequence"/>
</dbReference>
<gene>
    <name evidence="4" type="ORF">HMPREF0291_10851</name>
</gene>
<feature type="signal peptide" evidence="3">
    <location>
        <begin position="1"/>
        <end position="29"/>
    </location>
</feature>
<evidence type="ECO:0008006" key="6">
    <source>
        <dbReference type="Google" id="ProtNLM"/>
    </source>
</evidence>
<comment type="caution">
    <text evidence="4">The sequence shown here is derived from an EMBL/GenBank/DDBJ whole genome shotgun (WGS) entry which is preliminary data.</text>
</comment>
<evidence type="ECO:0000256" key="2">
    <source>
        <dbReference type="SAM" id="Phobius"/>
    </source>
</evidence>
<evidence type="ECO:0000313" key="5">
    <source>
        <dbReference type="Proteomes" id="UP000004208"/>
    </source>
</evidence>
<feature type="chain" id="PRO_5003108101" description="LPXTG-motif cell wall anchor domain protein" evidence="3">
    <location>
        <begin position="30"/>
        <end position="176"/>
    </location>
</feature>
<feature type="region of interest" description="Disordered" evidence="1">
    <location>
        <begin position="96"/>
        <end position="116"/>
    </location>
</feature>
<evidence type="ECO:0000313" key="4">
    <source>
        <dbReference type="EMBL" id="EFK55593.1"/>
    </source>
</evidence>
<keyword evidence="5" id="KW-1185">Reference proteome</keyword>
<feature type="transmembrane region" description="Helical" evidence="2">
    <location>
        <begin position="150"/>
        <end position="169"/>
    </location>
</feature>
<protein>
    <recommendedName>
        <fullName evidence="6">LPXTG-motif cell wall anchor domain protein</fullName>
    </recommendedName>
</protein>
<reference evidence="4" key="1">
    <citation type="submission" date="2010-06" db="EMBL/GenBank/DDBJ databases">
        <authorList>
            <person name="Muzny D."/>
            <person name="Qin X."/>
            <person name="Buhay C."/>
            <person name="Dugan-Rocha S."/>
            <person name="Ding Y."/>
            <person name="Chen G."/>
            <person name="Hawes A."/>
            <person name="Holder M."/>
            <person name="Jhangiani S."/>
            <person name="Johnson A."/>
            <person name="Khan Z."/>
            <person name="Li Z."/>
            <person name="Liu W."/>
            <person name="Liu X."/>
            <person name="Perez L."/>
            <person name="Shen H."/>
            <person name="Wang Q."/>
            <person name="Watt J."/>
            <person name="Xi L."/>
            <person name="Xin Y."/>
            <person name="Zhou J."/>
            <person name="Deng J."/>
            <person name="Jiang H."/>
            <person name="Liu Y."/>
            <person name="Qu J."/>
            <person name="Song X.-Z."/>
            <person name="Zhang L."/>
            <person name="Villasana D."/>
            <person name="Johnson A."/>
            <person name="Liu J."/>
            <person name="Liyanage D."/>
            <person name="Lorensuhewa L."/>
            <person name="Robinson T."/>
            <person name="Song A."/>
            <person name="Song B.-B."/>
            <person name="Dinh H."/>
            <person name="Thornton R."/>
            <person name="Coyle M."/>
            <person name="Francisco L."/>
            <person name="Jackson L."/>
            <person name="Javaid M."/>
            <person name="Korchina V."/>
            <person name="Kovar C."/>
            <person name="Mata R."/>
            <person name="Mathew T."/>
            <person name="Ngo R."/>
            <person name="Nguyen L."/>
            <person name="Nguyen N."/>
            <person name="Okwuonu G."/>
            <person name="Ongeri F."/>
            <person name="Pham C."/>
            <person name="Simmons D."/>
            <person name="Wilczek-Boney K."/>
            <person name="Hale W."/>
            <person name="Jakkamsetti A."/>
            <person name="Pham P."/>
            <person name="Ruth R."/>
            <person name="San Lucas F."/>
            <person name="Warren J."/>
            <person name="Zhang J."/>
            <person name="Zhao Z."/>
            <person name="Zhou C."/>
            <person name="Zhu D."/>
            <person name="Lee S."/>
            <person name="Bess C."/>
            <person name="Blankenburg K."/>
            <person name="Forbes L."/>
            <person name="Fu Q."/>
            <person name="Gubbala S."/>
            <person name="Hirani K."/>
            <person name="Jayaseelan J.C."/>
            <person name="Lara F."/>
            <person name="Munidasa M."/>
            <person name="Palculict T."/>
            <person name="Patil S."/>
            <person name="Pu L.-L."/>
            <person name="Saada N."/>
            <person name="Tang L."/>
            <person name="Weissenberger G."/>
            <person name="Zhu Y."/>
            <person name="Hemphill L."/>
            <person name="Shang Y."/>
            <person name="Youmans B."/>
            <person name="Ayvaz T."/>
            <person name="Ross M."/>
            <person name="Santibanez J."/>
            <person name="Aqrawi P."/>
            <person name="Gross S."/>
            <person name="Joshi V."/>
            <person name="Fowler G."/>
            <person name="Nazareth L."/>
            <person name="Reid J."/>
            <person name="Worley K."/>
            <person name="Petrosino J."/>
            <person name="Highlander S."/>
            <person name="Gibbs R."/>
        </authorList>
    </citation>
    <scope>NUCLEOTIDE SEQUENCE [LARGE SCALE GENOMIC DNA]</scope>
    <source>
        <strain evidence="4">ATCC 33030</strain>
    </source>
</reference>
<accession>D7W9X6</accession>
<dbReference type="RefSeq" id="WP_005288492.1">
    <property type="nucleotide sequence ID" value="NZ_CM000961.1"/>
</dbReference>
<keyword evidence="3" id="KW-0732">Signal</keyword>
<evidence type="ECO:0000256" key="3">
    <source>
        <dbReference type="SAM" id="SignalP"/>
    </source>
</evidence>
<name>D7W9X6_9CORY</name>
<dbReference type="AlphaFoldDB" id="D7W9X6"/>
<dbReference type="HOGENOM" id="CLU_1522692_0_0_11"/>
<keyword evidence="2" id="KW-0472">Membrane</keyword>
<proteinExistence type="predicted"/>
<dbReference type="STRING" id="585529.HMPREF0291_10851"/>
<feature type="compositionally biased region" description="Basic and acidic residues" evidence="1">
    <location>
        <begin position="96"/>
        <end position="108"/>
    </location>
</feature>
<sequence>MRRTTIRSAIAPFLVAGALALAVGQGAVAEESRSVTDTLGLLPLTLELDGEEWHLNKDGSTYLLDAKRVNEEPTSAERKASERVLNANADEVLEQAKRAQEHFEKMEDPNYPGEAADPLAAETAGVRVVGDDDKPTTDRGVNAQTGSNDAAQAMVAVLVAVMMGSAGFYSGRRARA</sequence>
<evidence type="ECO:0000256" key="1">
    <source>
        <dbReference type="SAM" id="MobiDB-lite"/>
    </source>
</evidence>